<evidence type="ECO:0000313" key="6">
    <source>
        <dbReference type="EMBL" id="QDE32810.1"/>
    </source>
</evidence>
<evidence type="ECO:0000256" key="1">
    <source>
        <dbReference type="ARBA" id="ARBA00004141"/>
    </source>
</evidence>
<dbReference type="PANTHER" id="PTHR37955">
    <property type="entry name" value="TELLURITE RESISTANCE PROTEIN TEHA"/>
    <property type="match status" value="1"/>
</dbReference>
<dbReference type="GO" id="GO:0005886">
    <property type="term" value="C:plasma membrane"/>
    <property type="evidence" value="ECO:0007669"/>
    <property type="project" value="TreeGrafter"/>
</dbReference>
<sequence length="330" mass="36897">MGLMKSQEVVQQKPSKLRNFAVMLFSSVMGLSGLTLMYLRATTVLHYPQIIGEILAGVTILVFALVSITFLIKCIVHRDAVLEELRHQVKSVFFGAIAVSFLLIATILGNLDLPGASVIWWIGAILELFVTCYCFSFWMNNDMQLQHATPAWMIPIVGNLIAPFGGVGIVPIPVLMFFFSVGIFFWIILLPILINRIIFHGPIAEQFIPTLFILIAPPAASLIAYLNINGNQLDFFGTMLFNIALIFTILIFSMCRSFLGKKFYISAWAYTFPLTAMAVATLVMFAQTGFVFYAYLAQVMIVVSTIIIVWVFYQTLIRVFNGKLFSLPQG</sequence>
<keyword evidence="4 5" id="KW-0472">Membrane</keyword>
<organism evidence="6 7">
    <name type="scientific">Shewanella polaris</name>
    <dbReference type="NCBI Taxonomy" id="2588449"/>
    <lineage>
        <taxon>Bacteria</taxon>
        <taxon>Pseudomonadati</taxon>
        <taxon>Pseudomonadota</taxon>
        <taxon>Gammaproteobacteria</taxon>
        <taxon>Alteromonadales</taxon>
        <taxon>Shewanellaceae</taxon>
        <taxon>Shewanella</taxon>
    </lineage>
</organism>
<dbReference type="Pfam" id="PF03595">
    <property type="entry name" value="SLAC1"/>
    <property type="match status" value="1"/>
</dbReference>
<dbReference type="PANTHER" id="PTHR37955:SF1">
    <property type="entry name" value="DEP DOMAIN-CONTAINING PROTEIN"/>
    <property type="match status" value="1"/>
</dbReference>
<accession>A0A4Y5YJ15</accession>
<keyword evidence="2 5" id="KW-0812">Transmembrane</keyword>
<evidence type="ECO:0000313" key="7">
    <source>
        <dbReference type="Proteomes" id="UP000319809"/>
    </source>
</evidence>
<proteinExistence type="predicted"/>
<dbReference type="Gene3D" id="1.50.10.150">
    <property type="entry name" value="Voltage-dependent anion channel"/>
    <property type="match status" value="1"/>
</dbReference>
<feature type="transmembrane region" description="Helical" evidence="5">
    <location>
        <begin position="151"/>
        <end position="170"/>
    </location>
</feature>
<dbReference type="InterPro" id="IPR038665">
    <property type="entry name" value="Voltage-dep_anion_channel_sf"/>
</dbReference>
<evidence type="ECO:0000256" key="3">
    <source>
        <dbReference type="ARBA" id="ARBA00022989"/>
    </source>
</evidence>
<keyword evidence="3 5" id="KW-1133">Transmembrane helix</keyword>
<feature type="transmembrane region" description="Helical" evidence="5">
    <location>
        <begin position="234"/>
        <end position="255"/>
    </location>
</feature>
<comment type="subcellular location">
    <subcellularLocation>
        <location evidence="1">Membrane</location>
        <topology evidence="1">Multi-pass membrane protein</topology>
    </subcellularLocation>
</comment>
<dbReference type="GO" id="GO:0046583">
    <property type="term" value="F:monoatomic cation efflux transmembrane transporter activity"/>
    <property type="evidence" value="ECO:0007669"/>
    <property type="project" value="TreeGrafter"/>
</dbReference>
<feature type="transmembrane region" description="Helical" evidence="5">
    <location>
        <begin position="292"/>
        <end position="313"/>
    </location>
</feature>
<reference evidence="6 7" key="1">
    <citation type="submission" date="2019-06" db="EMBL/GenBank/DDBJ databases">
        <title>The genome of Shewanella sp. SM1901.</title>
        <authorList>
            <person name="Cha Q."/>
        </authorList>
    </citation>
    <scope>NUCLEOTIDE SEQUENCE [LARGE SCALE GENOMIC DNA]</scope>
    <source>
        <strain evidence="6 7">SM1901</strain>
    </source>
</reference>
<feature type="transmembrane region" description="Helical" evidence="5">
    <location>
        <begin position="20"/>
        <end position="38"/>
    </location>
</feature>
<dbReference type="KEGG" id="spol:FH971_18675"/>
<feature type="transmembrane region" description="Helical" evidence="5">
    <location>
        <begin position="207"/>
        <end position="228"/>
    </location>
</feature>
<protein>
    <submittedName>
        <fullName evidence="6">C4-dicarboxylate ABC transporter</fullName>
    </submittedName>
</protein>
<evidence type="ECO:0000256" key="4">
    <source>
        <dbReference type="ARBA" id="ARBA00023136"/>
    </source>
</evidence>
<dbReference type="CDD" id="cd09323">
    <property type="entry name" value="TDT_SLAC1_like"/>
    <property type="match status" value="1"/>
</dbReference>
<dbReference type="InterPro" id="IPR052951">
    <property type="entry name" value="Tellurite_res_ion_channel"/>
</dbReference>
<feature type="transmembrane region" description="Helical" evidence="5">
    <location>
        <begin position="117"/>
        <end position="139"/>
    </location>
</feature>
<dbReference type="AlphaFoldDB" id="A0A4Y5YJ15"/>
<feature type="transmembrane region" description="Helical" evidence="5">
    <location>
        <begin position="50"/>
        <end position="72"/>
    </location>
</feature>
<feature type="transmembrane region" description="Helical" evidence="5">
    <location>
        <begin position="92"/>
        <end position="111"/>
    </location>
</feature>
<keyword evidence="7" id="KW-1185">Reference proteome</keyword>
<gene>
    <name evidence="6" type="ORF">FH971_18675</name>
</gene>
<dbReference type="InterPro" id="IPR004695">
    <property type="entry name" value="SLAC1/Mae1/Ssu1/TehA"/>
</dbReference>
<dbReference type="Proteomes" id="UP000319809">
    <property type="component" value="Chromosome"/>
</dbReference>
<evidence type="ECO:0000256" key="5">
    <source>
        <dbReference type="SAM" id="Phobius"/>
    </source>
</evidence>
<evidence type="ECO:0000256" key="2">
    <source>
        <dbReference type="ARBA" id="ARBA00022692"/>
    </source>
</evidence>
<dbReference type="EMBL" id="CP041036">
    <property type="protein sequence ID" value="QDE32810.1"/>
    <property type="molecule type" value="Genomic_DNA"/>
</dbReference>
<feature type="transmembrane region" description="Helical" evidence="5">
    <location>
        <begin position="176"/>
        <end position="195"/>
    </location>
</feature>
<feature type="transmembrane region" description="Helical" evidence="5">
    <location>
        <begin position="267"/>
        <end position="286"/>
    </location>
</feature>
<name>A0A4Y5YJ15_9GAMM</name>